<keyword evidence="6" id="KW-1185">Reference proteome</keyword>
<evidence type="ECO:0000313" key="5">
    <source>
        <dbReference type="EMBL" id="GFH53002.1"/>
    </source>
</evidence>
<comment type="similarity">
    <text evidence="2">Belongs to the ESS2 family.</text>
</comment>
<comment type="caution">
    <text evidence="5">The sequence shown here is derived from an EMBL/GenBank/DDBJ whole genome shotgun (WGS) entry which is preliminary data.</text>
</comment>
<evidence type="ECO:0000313" key="6">
    <source>
        <dbReference type="Proteomes" id="UP001054902"/>
    </source>
</evidence>
<feature type="compositionally biased region" description="Polar residues" evidence="4">
    <location>
        <begin position="499"/>
        <end position="511"/>
    </location>
</feature>
<evidence type="ECO:0000256" key="2">
    <source>
        <dbReference type="ARBA" id="ARBA00009072"/>
    </source>
</evidence>
<dbReference type="Pfam" id="PF09751">
    <property type="entry name" value="Es2"/>
    <property type="match status" value="2"/>
</dbReference>
<dbReference type="InterPro" id="IPR019148">
    <property type="entry name" value="Nuclear_protein_DGCR14_ESS-2"/>
</dbReference>
<evidence type="ECO:0000256" key="1">
    <source>
        <dbReference type="ARBA" id="ARBA00004123"/>
    </source>
</evidence>
<feature type="compositionally biased region" description="Basic and acidic residues" evidence="4">
    <location>
        <begin position="430"/>
        <end position="456"/>
    </location>
</feature>
<evidence type="ECO:0000256" key="4">
    <source>
        <dbReference type="SAM" id="MobiDB-lite"/>
    </source>
</evidence>
<dbReference type="PANTHER" id="PTHR12940">
    <property type="entry name" value="ES-2 PROTEIN - RELATED"/>
    <property type="match status" value="1"/>
</dbReference>
<dbReference type="AlphaFoldDB" id="A0AAD3CVV9"/>
<feature type="region of interest" description="Disordered" evidence="4">
    <location>
        <begin position="410"/>
        <end position="577"/>
    </location>
</feature>
<proteinExistence type="inferred from homology"/>
<feature type="region of interest" description="Disordered" evidence="4">
    <location>
        <begin position="225"/>
        <end position="260"/>
    </location>
</feature>
<reference evidence="5 6" key="1">
    <citation type="journal article" date="2021" name="Sci. Rep.">
        <title>The genome of the diatom Chaetoceros tenuissimus carries an ancient integrated fragment of an extant virus.</title>
        <authorList>
            <person name="Hongo Y."/>
            <person name="Kimura K."/>
            <person name="Takaki Y."/>
            <person name="Yoshida Y."/>
            <person name="Baba S."/>
            <person name="Kobayashi G."/>
            <person name="Nagasaki K."/>
            <person name="Hano T."/>
            <person name="Tomaru Y."/>
        </authorList>
    </citation>
    <scope>NUCLEOTIDE SEQUENCE [LARGE SCALE GENOMIC DNA]</scope>
    <source>
        <strain evidence="5 6">NIES-3715</strain>
    </source>
</reference>
<dbReference type="GO" id="GO:0071013">
    <property type="term" value="C:catalytic step 2 spliceosome"/>
    <property type="evidence" value="ECO:0007669"/>
    <property type="project" value="TreeGrafter"/>
</dbReference>
<comment type="subcellular location">
    <subcellularLocation>
        <location evidence="1">Nucleus</location>
    </subcellularLocation>
</comment>
<accession>A0AAD3CVV9</accession>
<protein>
    <submittedName>
        <fullName evidence="5">Uncharacterized protein</fullName>
    </submittedName>
</protein>
<gene>
    <name evidence="5" type="ORF">CTEN210_09478</name>
</gene>
<dbReference type="Proteomes" id="UP001054902">
    <property type="component" value="Unassembled WGS sequence"/>
</dbReference>
<sequence length="577" mass="64113">MSNSSNRLVVHSSRDGKEVKQKRIVLTEEKYVDTLSSIVTRDYYPAIPSLQRDCAVLQKRSEGDVTAAVQIRRAARRLEAEQERKLQIEQAQELEALENGGTRKRPRALEMETIDGFHKRVTSEDNADFEQTMKREVKEKTKAMQIVYGSTGVDYKNVPQKLLENSTANDDSVTNNGSKRLQICETPLMASDAFNAPVERVQVAGTTSDGKMKTYFNPLFFTPQQSEQEHEASNQLSEKAKEESLLSLEDSKTMPPPANLNAMVPKIIETSLPKKKMSANKNSGNMHLVEYQAKAATINNANSKQIIPANTRFQYQNESRIVLKQSLDIDIQQVSKDTTKLSYETDSSVTDLDATPLSINEERKRRIQRLELERNTLVAMTPQIIPGGRGDEDDSPIITWGDVASTPLVSSRDHEVSTDVSFGQTFSLPKESDREEAAKKAEEENNRKAKRYKEASSVESQSIDTKRKSGQRLNQGSMLLDRTASLTPAARALLKKSTSRTQGSSKVTARSGSAFGSALRSSYTPKVEKQSLSKRSKNSSKATPLLSRKKEKASASSSLSGSKTKKMDITTSGLLKF</sequence>
<dbReference type="PANTHER" id="PTHR12940:SF0">
    <property type="entry name" value="SPLICING FACTOR ESS-2 HOMOLOG"/>
    <property type="match status" value="1"/>
</dbReference>
<feature type="compositionally biased region" description="Polar residues" evidence="4">
    <location>
        <begin position="418"/>
        <end position="427"/>
    </location>
</feature>
<feature type="compositionally biased region" description="Basic and acidic residues" evidence="4">
    <location>
        <begin position="227"/>
        <end position="252"/>
    </location>
</feature>
<name>A0AAD3CVV9_9STRA</name>
<evidence type="ECO:0000256" key="3">
    <source>
        <dbReference type="ARBA" id="ARBA00023242"/>
    </source>
</evidence>
<organism evidence="5 6">
    <name type="scientific">Chaetoceros tenuissimus</name>
    <dbReference type="NCBI Taxonomy" id="426638"/>
    <lineage>
        <taxon>Eukaryota</taxon>
        <taxon>Sar</taxon>
        <taxon>Stramenopiles</taxon>
        <taxon>Ochrophyta</taxon>
        <taxon>Bacillariophyta</taxon>
        <taxon>Coscinodiscophyceae</taxon>
        <taxon>Chaetocerotophycidae</taxon>
        <taxon>Chaetocerotales</taxon>
        <taxon>Chaetocerotaceae</taxon>
        <taxon>Chaetoceros</taxon>
    </lineage>
</organism>
<keyword evidence="3" id="KW-0539">Nucleus</keyword>
<dbReference type="EMBL" id="BLLK01000046">
    <property type="protein sequence ID" value="GFH53002.1"/>
    <property type="molecule type" value="Genomic_DNA"/>
</dbReference>